<dbReference type="SUPFAM" id="SSF58038">
    <property type="entry name" value="SNARE fusion complex"/>
    <property type="match status" value="1"/>
</dbReference>
<keyword evidence="5" id="KW-1133">Transmembrane helix</keyword>
<dbReference type="PIRSF" id="PIRSF005409">
    <property type="entry name" value="Synaptobrevin_euk"/>
    <property type="match status" value="1"/>
</dbReference>
<feature type="region of interest" description="Disordered" evidence="4">
    <location>
        <begin position="1"/>
        <end position="22"/>
    </location>
</feature>
<evidence type="ECO:0000256" key="5">
    <source>
        <dbReference type="SAM" id="Phobius"/>
    </source>
</evidence>
<dbReference type="STRING" id="48701.ENSPMEP00000033306"/>
<comment type="subcellular location">
    <subcellularLocation>
        <location evidence="2">Endomembrane system</location>
        <topology evidence="2">Single-pass type IV membrane protein</topology>
    </subcellularLocation>
</comment>
<keyword evidence="8" id="KW-1185">Reference proteome</keyword>
<dbReference type="PANTHER" id="PTHR45701">
    <property type="entry name" value="SYNAPTOBREVIN FAMILY MEMBER"/>
    <property type="match status" value="1"/>
</dbReference>
<dbReference type="InterPro" id="IPR016444">
    <property type="entry name" value="Synaptobrevin/VAMP"/>
</dbReference>
<evidence type="ECO:0000256" key="2">
    <source>
        <dbReference type="ARBA" id="ARBA00046280"/>
    </source>
</evidence>
<feature type="domain" description="V-SNARE coiled-coil homology" evidence="6">
    <location>
        <begin position="18"/>
        <end position="78"/>
    </location>
</feature>
<keyword evidence="3" id="KW-0175">Coiled coil</keyword>
<dbReference type="RefSeq" id="XP_014822659.1">
    <property type="nucleotide sequence ID" value="XM_014967173.1"/>
</dbReference>
<keyword evidence="5" id="KW-0472">Membrane</keyword>
<comment type="similarity">
    <text evidence="1">Belongs to the synaptobrevin family.</text>
</comment>
<evidence type="ECO:0000256" key="4">
    <source>
        <dbReference type="SAM" id="MobiDB-lite"/>
    </source>
</evidence>
<dbReference type="InterPro" id="IPR042855">
    <property type="entry name" value="V_SNARE_CC"/>
</dbReference>
<feature type="compositionally biased region" description="Acidic residues" evidence="4">
    <location>
        <begin position="1"/>
        <end position="10"/>
    </location>
</feature>
<dbReference type="GO" id="GO:0012505">
    <property type="term" value="C:endomembrane system"/>
    <property type="evidence" value="ECO:0007669"/>
    <property type="project" value="UniProtKB-SubCell"/>
</dbReference>
<dbReference type="AlphaFoldDB" id="A0A3B3Z0S5"/>
<dbReference type="OrthoDB" id="190375at2759"/>
<dbReference type="Gene3D" id="1.20.5.110">
    <property type="match status" value="1"/>
</dbReference>
<dbReference type="PROSITE" id="PS50892">
    <property type="entry name" value="V_SNARE"/>
    <property type="match status" value="1"/>
</dbReference>
<keyword evidence="5" id="KW-0812">Transmembrane</keyword>
<dbReference type="Ensembl" id="ENSPMET00000034344.1">
    <property type="protein sequence ID" value="ENSPMEP00000033306.1"/>
    <property type="gene ID" value="ENSPMEG00000021736.1"/>
</dbReference>
<dbReference type="GO" id="GO:0016020">
    <property type="term" value="C:membrane"/>
    <property type="evidence" value="ECO:0007669"/>
    <property type="project" value="InterPro"/>
</dbReference>
<dbReference type="GO" id="GO:0016192">
    <property type="term" value="P:vesicle-mediated transport"/>
    <property type="evidence" value="ECO:0007669"/>
    <property type="project" value="InterPro"/>
</dbReference>
<dbReference type="GeneID" id="106903400"/>
<protein>
    <recommendedName>
        <fullName evidence="6">V-SNARE coiled-coil homology domain-containing protein</fullName>
    </recommendedName>
</protein>
<reference evidence="7" key="1">
    <citation type="submission" date="2025-08" db="UniProtKB">
        <authorList>
            <consortium name="Ensembl"/>
        </authorList>
    </citation>
    <scope>IDENTIFICATION</scope>
</reference>
<organism evidence="7 8">
    <name type="scientific">Poecilia mexicana</name>
    <dbReference type="NCBI Taxonomy" id="48701"/>
    <lineage>
        <taxon>Eukaryota</taxon>
        <taxon>Metazoa</taxon>
        <taxon>Chordata</taxon>
        <taxon>Craniata</taxon>
        <taxon>Vertebrata</taxon>
        <taxon>Euteleostomi</taxon>
        <taxon>Actinopterygii</taxon>
        <taxon>Neopterygii</taxon>
        <taxon>Teleostei</taxon>
        <taxon>Neoteleostei</taxon>
        <taxon>Acanthomorphata</taxon>
        <taxon>Ovalentaria</taxon>
        <taxon>Atherinomorphae</taxon>
        <taxon>Cyprinodontiformes</taxon>
        <taxon>Poeciliidae</taxon>
        <taxon>Poeciliinae</taxon>
        <taxon>Poecilia</taxon>
    </lineage>
</organism>
<dbReference type="Pfam" id="PF00957">
    <property type="entry name" value="Synaptobrevin"/>
    <property type="match status" value="1"/>
</dbReference>
<proteinExistence type="inferred from homology"/>
<evidence type="ECO:0000256" key="3">
    <source>
        <dbReference type="PROSITE-ProRule" id="PRU00290"/>
    </source>
</evidence>
<evidence type="ECO:0000256" key="1">
    <source>
        <dbReference type="ARBA" id="ARBA00008025"/>
    </source>
</evidence>
<evidence type="ECO:0000313" key="7">
    <source>
        <dbReference type="Ensembl" id="ENSPMEP00000033306.1"/>
    </source>
</evidence>
<dbReference type="PRINTS" id="PR00219">
    <property type="entry name" value="SYNAPTOBREVN"/>
</dbReference>
<dbReference type="Proteomes" id="UP000261480">
    <property type="component" value="Unplaced"/>
</dbReference>
<reference evidence="7" key="2">
    <citation type="submission" date="2025-09" db="UniProtKB">
        <authorList>
            <consortium name="Ensembl"/>
        </authorList>
    </citation>
    <scope>IDENTIFICATION</scope>
</reference>
<dbReference type="InterPro" id="IPR001388">
    <property type="entry name" value="Synaptobrevin-like"/>
</dbReference>
<name>A0A3B3Z0S5_9TELE</name>
<feature type="transmembrane region" description="Helical" evidence="5">
    <location>
        <begin position="82"/>
        <end position="107"/>
    </location>
</feature>
<evidence type="ECO:0000313" key="8">
    <source>
        <dbReference type="Proteomes" id="UP000261480"/>
    </source>
</evidence>
<sequence length="121" mass="13743">MTAVEMEEKDDSQQMKAKTSDLSGQIDEVKEIMKKNLNQILHREENLEKLLEVSKYLEDKAYNFRRTTNEVSRSYWWKNVKLIVAVVVIVLIIVVVIILLAVGVIPISPPVAPVATPTIKP</sequence>
<dbReference type="KEGG" id="pmei:106903400"/>
<evidence type="ECO:0000259" key="6">
    <source>
        <dbReference type="PROSITE" id="PS50892"/>
    </source>
</evidence>
<accession>A0A3B3Z0S5</accession>